<dbReference type="SUPFAM" id="SSF56112">
    <property type="entry name" value="Protein kinase-like (PK-like)"/>
    <property type="match status" value="1"/>
</dbReference>
<dbReference type="PROSITE" id="PS00109">
    <property type="entry name" value="PROTEIN_KINASE_TYR"/>
    <property type="match status" value="1"/>
</dbReference>
<proteinExistence type="predicted"/>
<keyword evidence="2" id="KW-0418">Kinase</keyword>
<protein>
    <submittedName>
        <fullName evidence="2">Kinase-like protein</fullName>
    </submittedName>
</protein>
<dbReference type="STRING" id="1330018.A0A167PS57"/>
<dbReference type="Pfam" id="PF07714">
    <property type="entry name" value="PK_Tyr_Ser-Thr"/>
    <property type="match status" value="1"/>
</dbReference>
<accession>A0A167PS57</accession>
<evidence type="ECO:0000313" key="2">
    <source>
        <dbReference type="EMBL" id="KZO99071.1"/>
    </source>
</evidence>
<dbReference type="InterPro" id="IPR001245">
    <property type="entry name" value="Ser-Thr/Tyr_kinase_cat_dom"/>
</dbReference>
<dbReference type="GO" id="GO:0004674">
    <property type="term" value="F:protein serine/threonine kinase activity"/>
    <property type="evidence" value="ECO:0007669"/>
    <property type="project" value="TreeGrafter"/>
</dbReference>
<dbReference type="AlphaFoldDB" id="A0A167PS57"/>
<dbReference type="PANTHER" id="PTHR44329:SF214">
    <property type="entry name" value="PROTEIN KINASE DOMAIN-CONTAINING PROTEIN"/>
    <property type="match status" value="1"/>
</dbReference>
<dbReference type="InterPro" id="IPR000719">
    <property type="entry name" value="Prot_kinase_dom"/>
</dbReference>
<dbReference type="InterPro" id="IPR011009">
    <property type="entry name" value="Kinase-like_dom_sf"/>
</dbReference>
<dbReference type="EMBL" id="KV417273">
    <property type="protein sequence ID" value="KZO99071.1"/>
    <property type="molecule type" value="Genomic_DNA"/>
</dbReference>
<reference evidence="2 3" key="1">
    <citation type="journal article" date="2016" name="Mol. Biol. Evol.">
        <title>Comparative Genomics of Early-Diverging Mushroom-Forming Fungi Provides Insights into the Origins of Lignocellulose Decay Capabilities.</title>
        <authorList>
            <person name="Nagy L.G."/>
            <person name="Riley R."/>
            <person name="Tritt A."/>
            <person name="Adam C."/>
            <person name="Daum C."/>
            <person name="Floudas D."/>
            <person name="Sun H."/>
            <person name="Yadav J.S."/>
            <person name="Pangilinan J."/>
            <person name="Larsson K.H."/>
            <person name="Matsuura K."/>
            <person name="Barry K."/>
            <person name="Labutti K."/>
            <person name="Kuo R."/>
            <person name="Ohm R.A."/>
            <person name="Bhattacharya S.S."/>
            <person name="Shirouzu T."/>
            <person name="Yoshinaga Y."/>
            <person name="Martin F.M."/>
            <person name="Grigoriev I.V."/>
            <person name="Hibbett D.S."/>
        </authorList>
    </citation>
    <scope>NUCLEOTIDE SEQUENCE [LARGE SCALE GENOMIC DNA]</scope>
    <source>
        <strain evidence="2 3">TUFC12733</strain>
    </source>
</reference>
<evidence type="ECO:0000259" key="1">
    <source>
        <dbReference type="PROSITE" id="PS50011"/>
    </source>
</evidence>
<dbReference type="PROSITE" id="PS50011">
    <property type="entry name" value="PROTEIN_KINASE_DOM"/>
    <property type="match status" value="1"/>
</dbReference>
<organism evidence="2 3">
    <name type="scientific">Calocera viscosa (strain TUFC12733)</name>
    <dbReference type="NCBI Taxonomy" id="1330018"/>
    <lineage>
        <taxon>Eukaryota</taxon>
        <taxon>Fungi</taxon>
        <taxon>Dikarya</taxon>
        <taxon>Basidiomycota</taxon>
        <taxon>Agaricomycotina</taxon>
        <taxon>Dacrymycetes</taxon>
        <taxon>Dacrymycetales</taxon>
        <taxon>Dacrymycetaceae</taxon>
        <taxon>Calocera</taxon>
    </lineage>
</organism>
<dbReference type="PIRSF" id="PIRSF000654">
    <property type="entry name" value="Integrin-linked_kinase"/>
    <property type="match status" value="1"/>
</dbReference>
<gene>
    <name evidence="2" type="ORF">CALVIDRAFT_511296</name>
</gene>
<evidence type="ECO:0000313" key="3">
    <source>
        <dbReference type="Proteomes" id="UP000076738"/>
    </source>
</evidence>
<dbReference type="OrthoDB" id="346907at2759"/>
<dbReference type="InterPro" id="IPR008266">
    <property type="entry name" value="Tyr_kinase_AS"/>
</dbReference>
<name>A0A167PS57_CALVF</name>
<keyword evidence="3" id="KW-1185">Reference proteome</keyword>
<sequence length="276" mass="30836">MTALYVRSRCIVMLQRHSVSSDVLIIQGILREVTNWMRLDHPNILEFYGVCGHGPYGFAMVSPWMHQGDVVKYLVTNPNANRPALLLDIAQGLSYLHSLPPPLVHGDLRARNVLVRDSGEACLADFGLSRVLLEAAGSESSEASASRGNARWMAPERLAPDIYGMTHITSFTPASDVYSFGMVMYEIFTGQMPFCETRNHFNILGKVLAGDRPLHPGSWTATNRGLSDTMWGIAEDCWKENWKERPRAEELVRRLAAIVAQYAAEPEDARVAEYLD</sequence>
<dbReference type="InterPro" id="IPR051681">
    <property type="entry name" value="Ser/Thr_Kinases-Pseudokinases"/>
</dbReference>
<keyword evidence="2" id="KW-0808">Transferase</keyword>
<feature type="domain" description="Protein kinase" evidence="1">
    <location>
        <begin position="1"/>
        <end position="258"/>
    </location>
</feature>
<dbReference type="PANTHER" id="PTHR44329">
    <property type="entry name" value="SERINE/THREONINE-PROTEIN KINASE TNNI3K-RELATED"/>
    <property type="match status" value="1"/>
</dbReference>
<dbReference type="Gene3D" id="1.10.510.10">
    <property type="entry name" value="Transferase(Phosphotransferase) domain 1"/>
    <property type="match status" value="1"/>
</dbReference>
<dbReference type="GO" id="GO:0005524">
    <property type="term" value="F:ATP binding"/>
    <property type="evidence" value="ECO:0007669"/>
    <property type="project" value="InterPro"/>
</dbReference>
<dbReference type="Proteomes" id="UP000076738">
    <property type="component" value="Unassembled WGS sequence"/>
</dbReference>